<dbReference type="GO" id="GO:0016747">
    <property type="term" value="F:acyltransferase activity, transferring groups other than amino-acyl groups"/>
    <property type="evidence" value="ECO:0007669"/>
    <property type="project" value="InterPro"/>
</dbReference>
<dbReference type="Proteomes" id="UP000248916">
    <property type="component" value="Unassembled WGS sequence"/>
</dbReference>
<organism evidence="2 3">
    <name type="scientific">Palleronia aestuarii</name>
    <dbReference type="NCBI Taxonomy" id="568105"/>
    <lineage>
        <taxon>Bacteria</taxon>
        <taxon>Pseudomonadati</taxon>
        <taxon>Pseudomonadota</taxon>
        <taxon>Alphaproteobacteria</taxon>
        <taxon>Rhodobacterales</taxon>
        <taxon>Roseobacteraceae</taxon>
        <taxon>Palleronia</taxon>
    </lineage>
</organism>
<keyword evidence="2" id="KW-0808">Transferase</keyword>
<comment type="caution">
    <text evidence="2">The sequence shown here is derived from an EMBL/GenBank/DDBJ whole genome shotgun (WGS) entry which is preliminary data.</text>
</comment>
<dbReference type="SUPFAM" id="SSF55729">
    <property type="entry name" value="Acyl-CoA N-acyltransferases (Nat)"/>
    <property type="match status" value="1"/>
</dbReference>
<proteinExistence type="predicted"/>
<dbReference type="EMBL" id="QKZL01000001">
    <property type="protein sequence ID" value="PZX19824.1"/>
    <property type="molecule type" value="Genomic_DNA"/>
</dbReference>
<dbReference type="Pfam" id="PF00583">
    <property type="entry name" value="Acetyltransf_1"/>
    <property type="match status" value="1"/>
</dbReference>
<evidence type="ECO:0000313" key="3">
    <source>
        <dbReference type="Proteomes" id="UP000248916"/>
    </source>
</evidence>
<dbReference type="PROSITE" id="PS51186">
    <property type="entry name" value="GNAT"/>
    <property type="match status" value="1"/>
</dbReference>
<protein>
    <submittedName>
        <fullName evidence="2">Acetyltransferase (GNAT) family protein</fullName>
    </submittedName>
</protein>
<dbReference type="Gene3D" id="3.40.630.30">
    <property type="match status" value="1"/>
</dbReference>
<name>A0A2W7NT94_9RHOB</name>
<evidence type="ECO:0000313" key="2">
    <source>
        <dbReference type="EMBL" id="PZX19824.1"/>
    </source>
</evidence>
<accession>A0A2W7NT94</accession>
<dbReference type="RefSeq" id="WP_111535489.1">
    <property type="nucleotide sequence ID" value="NZ_QKZL01000001.1"/>
</dbReference>
<dbReference type="InterPro" id="IPR016181">
    <property type="entry name" value="Acyl_CoA_acyltransferase"/>
</dbReference>
<sequence length="137" mass="15723">MIRDATFVDWPAVDRMARQFRDSAAPWIAYEPARFRRTFDALVVQEHGCALMLENGKGILMAIALPSPFSGELVAQEIMWWIEPEARGRGREMLDAYETWARAIGAMRCGVTCLDDRTANLFARRGYERAELAYRVY</sequence>
<evidence type="ECO:0000259" key="1">
    <source>
        <dbReference type="PROSITE" id="PS51186"/>
    </source>
</evidence>
<dbReference type="InterPro" id="IPR000182">
    <property type="entry name" value="GNAT_dom"/>
</dbReference>
<reference evidence="2 3" key="1">
    <citation type="submission" date="2018-06" db="EMBL/GenBank/DDBJ databases">
        <title>Genomic Encyclopedia of Archaeal and Bacterial Type Strains, Phase II (KMG-II): from individual species to whole genera.</title>
        <authorList>
            <person name="Goeker M."/>
        </authorList>
    </citation>
    <scope>NUCLEOTIDE SEQUENCE [LARGE SCALE GENOMIC DNA]</scope>
    <source>
        <strain evidence="2 3">DSM 22009</strain>
    </source>
</reference>
<gene>
    <name evidence="2" type="ORF">LX81_00287</name>
</gene>
<keyword evidence="3" id="KW-1185">Reference proteome</keyword>
<dbReference type="OrthoDB" id="7959761at2"/>
<dbReference type="AlphaFoldDB" id="A0A2W7NT94"/>
<feature type="domain" description="N-acetyltransferase" evidence="1">
    <location>
        <begin position="1"/>
        <end position="137"/>
    </location>
</feature>